<evidence type="ECO:0000256" key="6">
    <source>
        <dbReference type="ARBA" id="ARBA00022692"/>
    </source>
</evidence>
<dbReference type="InterPro" id="IPR036890">
    <property type="entry name" value="HATPase_C_sf"/>
</dbReference>
<evidence type="ECO:0000256" key="5">
    <source>
        <dbReference type="ARBA" id="ARBA00022679"/>
    </source>
</evidence>
<evidence type="ECO:0000313" key="12">
    <source>
        <dbReference type="EMBL" id="PZO78102.1"/>
    </source>
</evidence>
<dbReference type="PANTHER" id="PTHR44936">
    <property type="entry name" value="SENSOR PROTEIN CREC"/>
    <property type="match status" value="1"/>
</dbReference>
<keyword evidence="5" id="KW-0808">Transferase</keyword>
<dbReference type="EMBL" id="QFNK01000399">
    <property type="protein sequence ID" value="PZO78102.1"/>
    <property type="molecule type" value="Genomic_DNA"/>
</dbReference>
<organism evidence="12 13">
    <name type="scientific">Micavibrio aeruginosavorus</name>
    <dbReference type="NCBI Taxonomy" id="349221"/>
    <lineage>
        <taxon>Bacteria</taxon>
        <taxon>Pseudomonadati</taxon>
        <taxon>Bdellovibrionota</taxon>
        <taxon>Bdellovibrionia</taxon>
        <taxon>Bdellovibrionales</taxon>
        <taxon>Pseudobdellovibrionaceae</taxon>
        <taxon>Micavibrio</taxon>
    </lineage>
</organism>
<dbReference type="GO" id="GO:0000155">
    <property type="term" value="F:phosphorelay sensor kinase activity"/>
    <property type="evidence" value="ECO:0007669"/>
    <property type="project" value="TreeGrafter"/>
</dbReference>
<dbReference type="GO" id="GO:0005886">
    <property type="term" value="C:plasma membrane"/>
    <property type="evidence" value="ECO:0007669"/>
    <property type="project" value="UniProtKB-SubCell"/>
</dbReference>
<reference evidence="12 13" key="1">
    <citation type="submission" date="2017-08" db="EMBL/GenBank/DDBJ databases">
        <title>Infants hospitalized years apart are colonized by the same room-sourced microbial strains.</title>
        <authorList>
            <person name="Brooks B."/>
            <person name="Olm M.R."/>
            <person name="Firek B.A."/>
            <person name="Baker R."/>
            <person name="Thomas B.C."/>
            <person name="Morowitz M.J."/>
            <person name="Banfield J.F."/>
        </authorList>
    </citation>
    <scope>NUCLEOTIDE SEQUENCE [LARGE SCALE GENOMIC DNA]</scope>
    <source>
        <strain evidence="12">S2_018_000_R2_104</strain>
    </source>
</reference>
<protein>
    <recommendedName>
        <fullName evidence="3">histidine kinase</fullName>
        <ecNumber evidence="3">2.7.13.3</ecNumber>
    </recommendedName>
</protein>
<dbReference type="Gene3D" id="3.30.565.10">
    <property type="entry name" value="Histidine kinase-like ATPase, C-terminal domain"/>
    <property type="match status" value="1"/>
</dbReference>
<keyword evidence="6" id="KW-0812">Transmembrane</keyword>
<keyword evidence="9" id="KW-0902">Two-component regulatory system</keyword>
<dbReference type="PANTHER" id="PTHR44936:SF5">
    <property type="entry name" value="SENSOR HISTIDINE KINASE ENVZ"/>
    <property type="match status" value="1"/>
</dbReference>
<comment type="subcellular location">
    <subcellularLocation>
        <location evidence="2">Cell inner membrane</location>
        <topology evidence="2">Multi-pass membrane protein</topology>
    </subcellularLocation>
</comment>
<keyword evidence="4" id="KW-1003">Cell membrane</keyword>
<evidence type="ECO:0000256" key="8">
    <source>
        <dbReference type="ARBA" id="ARBA00022989"/>
    </source>
</evidence>
<evidence type="ECO:0000256" key="1">
    <source>
        <dbReference type="ARBA" id="ARBA00000085"/>
    </source>
</evidence>
<dbReference type="EC" id="2.7.13.3" evidence="3"/>
<sequence length="185" mass="20319">MKLQLEMMGGGPDVADLKSDVADMERMIGAYLEFARGQAGEEAVRTDLGELLVQVARNMNREQEMVFIETPEDLSLPLRPVAFTRCLENLIGNALKYGRHAWVSARRFGDTVEICVDDDGPGIPEAQYEDVFKPFYRGESSRNVKTGGVGLGLPIVQDIVLAHGGTVWLDKSPKGGLRVVMDLPV</sequence>
<dbReference type="InterPro" id="IPR005467">
    <property type="entry name" value="His_kinase_dom"/>
</dbReference>
<dbReference type="InterPro" id="IPR004358">
    <property type="entry name" value="Sig_transdc_His_kin-like_C"/>
</dbReference>
<dbReference type="PRINTS" id="PR00344">
    <property type="entry name" value="BCTRLSENSOR"/>
</dbReference>
<evidence type="ECO:0000256" key="3">
    <source>
        <dbReference type="ARBA" id="ARBA00012438"/>
    </source>
</evidence>
<keyword evidence="10" id="KW-0472">Membrane</keyword>
<feature type="domain" description="Histidine kinase" evidence="11">
    <location>
        <begin position="17"/>
        <end position="185"/>
    </location>
</feature>
<dbReference type="Proteomes" id="UP000249557">
    <property type="component" value="Unassembled WGS sequence"/>
</dbReference>
<evidence type="ECO:0000313" key="13">
    <source>
        <dbReference type="Proteomes" id="UP000249557"/>
    </source>
</evidence>
<evidence type="ECO:0000256" key="2">
    <source>
        <dbReference type="ARBA" id="ARBA00004429"/>
    </source>
</evidence>
<dbReference type="Pfam" id="PF02518">
    <property type="entry name" value="HATPase_c"/>
    <property type="match status" value="1"/>
</dbReference>
<evidence type="ECO:0000259" key="11">
    <source>
        <dbReference type="PROSITE" id="PS50109"/>
    </source>
</evidence>
<dbReference type="InterPro" id="IPR050980">
    <property type="entry name" value="2C_sensor_his_kinase"/>
</dbReference>
<gene>
    <name evidence="12" type="ORF">DI626_12105</name>
</gene>
<keyword evidence="8" id="KW-1133">Transmembrane helix</keyword>
<comment type="caution">
    <text evidence="12">The sequence shown here is derived from an EMBL/GenBank/DDBJ whole genome shotgun (WGS) entry which is preliminary data.</text>
</comment>
<evidence type="ECO:0000256" key="7">
    <source>
        <dbReference type="ARBA" id="ARBA00022777"/>
    </source>
</evidence>
<proteinExistence type="predicted"/>
<dbReference type="SMART" id="SM00387">
    <property type="entry name" value="HATPase_c"/>
    <property type="match status" value="1"/>
</dbReference>
<name>A0A2W4ZC01_9BACT</name>
<dbReference type="InterPro" id="IPR003594">
    <property type="entry name" value="HATPase_dom"/>
</dbReference>
<dbReference type="AlphaFoldDB" id="A0A2W4ZC01"/>
<accession>A0A2W4ZC01</accession>
<keyword evidence="7" id="KW-0418">Kinase</keyword>
<comment type="catalytic activity">
    <reaction evidence="1">
        <text>ATP + protein L-histidine = ADP + protein N-phospho-L-histidine.</text>
        <dbReference type="EC" id="2.7.13.3"/>
    </reaction>
</comment>
<dbReference type="PROSITE" id="PS50109">
    <property type="entry name" value="HIS_KIN"/>
    <property type="match status" value="1"/>
</dbReference>
<evidence type="ECO:0000256" key="4">
    <source>
        <dbReference type="ARBA" id="ARBA00022519"/>
    </source>
</evidence>
<dbReference type="SUPFAM" id="SSF55874">
    <property type="entry name" value="ATPase domain of HSP90 chaperone/DNA topoisomerase II/histidine kinase"/>
    <property type="match status" value="1"/>
</dbReference>
<evidence type="ECO:0000256" key="9">
    <source>
        <dbReference type="ARBA" id="ARBA00023012"/>
    </source>
</evidence>
<keyword evidence="4" id="KW-0997">Cell inner membrane</keyword>
<evidence type="ECO:0000256" key="10">
    <source>
        <dbReference type="ARBA" id="ARBA00023136"/>
    </source>
</evidence>